<dbReference type="Proteomes" id="UP000606991">
    <property type="component" value="Unassembled WGS sequence"/>
</dbReference>
<proteinExistence type="predicted"/>
<dbReference type="RefSeq" id="WP_337311816.1">
    <property type="nucleotide sequence ID" value="NZ_JAEKNS010000098.1"/>
</dbReference>
<gene>
    <name evidence="1" type="ORF">JF886_09400</name>
</gene>
<dbReference type="AlphaFoldDB" id="A0A934K3R5"/>
<evidence type="ECO:0000313" key="2">
    <source>
        <dbReference type="Proteomes" id="UP000606991"/>
    </source>
</evidence>
<sequence length="45" mass="4879">MPYIALGNHVSSDEAVGAVWRYVLLSERDVKTAKGTWEAMKGLAG</sequence>
<organism evidence="1 2">
    <name type="scientific">Candidatus Aeolococcus gillhamiae</name>
    <dbReference type="NCBI Taxonomy" id="3127015"/>
    <lineage>
        <taxon>Bacteria</taxon>
        <taxon>Bacillati</taxon>
        <taxon>Candidatus Dormiibacterota</taxon>
        <taxon>Candidatus Dormibacteria</taxon>
        <taxon>Candidatus Aeolococcales</taxon>
        <taxon>Candidatus Aeolococcaceae</taxon>
        <taxon>Candidatus Aeolococcus</taxon>
    </lineage>
</organism>
<protein>
    <submittedName>
        <fullName evidence="1">Uncharacterized protein</fullName>
    </submittedName>
</protein>
<reference evidence="1 2" key="1">
    <citation type="submission" date="2020-10" db="EMBL/GenBank/DDBJ databases">
        <title>Ca. Dormibacterota MAGs.</title>
        <authorList>
            <person name="Montgomery K."/>
        </authorList>
    </citation>
    <scope>NUCLEOTIDE SEQUENCE [LARGE SCALE GENOMIC DNA]</scope>
    <source>
        <strain evidence="1">SC8812_S17_18</strain>
    </source>
</reference>
<comment type="caution">
    <text evidence="1">The sequence shown here is derived from an EMBL/GenBank/DDBJ whole genome shotgun (WGS) entry which is preliminary data.</text>
</comment>
<name>A0A934K3R5_9BACT</name>
<dbReference type="EMBL" id="JAEKNS010000098">
    <property type="protein sequence ID" value="MBJ7595058.1"/>
    <property type="molecule type" value="Genomic_DNA"/>
</dbReference>
<evidence type="ECO:0000313" key="1">
    <source>
        <dbReference type="EMBL" id="MBJ7595058.1"/>
    </source>
</evidence>
<accession>A0A934K3R5</accession>